<dbReference type="Proteomes" id="UP000280881">
    <property type="component" value="Unassembled WGS sequence"/>
</dbReference>
<sequence>MATVKIPTKTESVIHYDKEADVLYVSFGKPRKAEGIDIGDGTILRIDLNTEEVVGITLLNFKKRTEDEKVG</sequence>
<dbReference type="InterPro" id="IPR019270">
    <property type="entry name" value="DUF2283"/>
</dbReference>
<dbReference type="Pfam" id="PF10049">
    <property type="entry name" value="DUF2283"/>
    <property type="match status" value="1"/>
</dbReference>
<keyword evidence="2" id="KW-1185">Reference proteome</keyword>
<proteinExistence type="predicted"/>
<dbReference type="OrthoDB" id="532534at2"/>
<dbReference type="AlphaFoldDB" id="A0A420W583"/>
<accession>A0A420W583</accession>
<gene>
    <name evidence="1" type="ORF">C7457_1732</name>
</gene>
<evidence type="ECO:0000313" key="2">
    <source>
        <dbReference type="Proteomes" id="UP000280881"/>
    </source>
</evidence>
<dbReference type="RefSeq" id="WP_121172051.1">
    <property type="nucleotide sequence ID" value="NZ_RBIE01000007.1"/>
</dbReference>
<comment type="caution">
    <text evidence="1">The sequence shown here is derived from an EMBL/GenBank/DDBJ whole genome shotgun (WGS) entry which is preliminary data.</text>
</comment>
<organism evidence="1 2">
    <name type="scientific">Thermovibrio guaymasensis</name>
    <dbReference type="NCBI Taxonomy" id="240167"/>
    <lineage>
        <taxon>Bacteria</taxon>
        <taxon>Pseudomonadati</taxon>
        <taxon>Aquificota</taxon>
        <taxon>Aquificia</taxon>
        <taxon>Desulfurobacteriales</taxon>
        <taxon>Desulfurobacteriaceae</taxon>
        <taxon>Thermovibrio</taxon>
    </lineage>
</organism>
<name>A0A420W583_9BACT</name>
<dbReference type="EMBL" id="RBIE01000007">
    <property type="protein sequence ID" value="RKQ59093.1"/>
    <property type="molecule type" value="Genomic_DNA"/>
</dbReference>
<protein>
    <submittedName>
        <fullName evidence="1">Uncharacterized protein DUF2283</fullName>
    </submittedName>
</protein>
<reference evidence="1 2" key="1">
    <citation type="submission" date="2018-10" db="EMBL/GenBank/DDBJ databases">
        <title>Genomic Encyclopedia of Type Strains, Phase IV (KMG-IV): sequencing the most valuable type-strain genomes for metagenomic binning, comparative biology and taxonomic classification.</title>
        <authorList>
            <person name="Goeker M."/>
        </authorList>
    </citation>
    <scope>NUCLEOTIDE SEQUENCE [LARGE SCALE GENOMIC DNA]</scope>
    <source>
        <strain evidence="1 2">DSM 15521</strain>
    </source>
</reference>
<evidence type="ECO:0000313" key="1">
    <source>
        <dbReference type="EMBL" id="RKQ59093.1"/>
    </source>
</evidence>